<reference evidence="2" key="1">
    <citation type="submission" date="2023-08" db="EMBL/GenBank/DDBJ databases">
        <authorList>
            <person name="Alioto T."/>
            <person name="Alioto T."/>
            <person name="Gomez Garrido J."/>
        </authorList>
    </citation>
    <scope>NUCLEOTIDE SEQUENCE</scope>
</reference>
<dbReference type="PANTHER" id="PTHR33962:SF1">
    <property type="entry name" value="RECQ-MEDIATED GENOME INSTABILITY PROTEIN 2"/>
    <property type="match status" value="1"/>
</dbReference>
<dbReference type="AlphaFoldDB" id="A0AA36F785"/>
<evidence type="ECO:0000313" key="3">
    <source>
        <dbReference type="Proteomes" id="UP001162480"/>
    </source>
</evidence>
<organism evidence="2 3">
    <name type="scientific">Octopus vulgaris</name>
    <name type="common">Common octopus</name>
    <dbReference type="NCBI Taxonomy" id="6645"/>
    <lineage>
        <taxon>Eukaryota</taxon>
        <taxon>Metazoa</taxon>
        <taxon>Spiralia</taxon>
        <taxon>Lophotrochozoa</taxon>
        <taxon>Mollusca</taxon>
        <taxon>Cephalopoda</taxon>
        <taxon>Coleoidea</taxon>
        <taxon>Octopodiformes</taxon>
        <taxon>Octopoda</taxon>
        <taxon>Incirrata</taxon>
        <taxon>Octopodidae</taxon>
        <taxon>Octopus</taxon>
    </lineage>
</organism>
<dbReference type="GO" id="GO:0016607">
    <property type="term" value="C:nuclear speck"/>
    <property type="evidence" value="ECO:0007669"/>
    <property type="project" value="TreeGrafter"/>
</dbReference>
<keyword evidence="3" id="KW-1185">Reference proteome</keyword>
<dbReference type="GO" id="GO:0005829">
    <property type="term" value="C:cytosol"/>
    <property type="evidence" value="ECO:0007669"/>
    <property type="project" value="TreeGrafter"/>
</dbReference>
<dbReference type="GO" id="GO:2000042">
    <property type="term" value="P:negative regulation of double-strand break repair via homologous recombination"/>
    <property type="evidence" value="ECO:0007669"/>
    <property type="project" value="TreeGrafter"/>
</dbReference>
<dbReference type="EMBL" id="OX597821">
    <property type="protein sequence ID" value="CAI9726815.1"/>
    <property type="molecule type" value="Genomic_DNA"/>
</dbReference>
<dbReference type="GO" id="GO:0006281">
    <property type="term" value="P:DNA repair"/>
    <property type="evidence" value="ECO:0007669"/>
    <property type="project" value="TreeGrafter"/>
</dbReference>
<evidence type="ECO:0000313" key="2">
    <source>
        <dbReference type="EMBL" id="CAI9726815.1"/>
    </source>
</evidence>
<feature type="transmembrane region" description="Helical" evidence="1">
    <location>
        <begin position="36"/>
        <end position="56"/>
    </location>
</feature>
<gene>
    <name evidence="2" type="ORF">OCTVUL_1B004132</name>
</gene>
<keyword evidence="1" id="KW-0812">Transmembrane</keyword>
<evidence type="ECO:0008006" key="4">
    <source>
        <dbReference type="Google" id="ProtNLM"/>
    </source>
</evidence>
<dbReference type="GO" id="GO:0043007">
    <property type="term" value="P:maintenance of rDNA"/>
    <property type="evidence" value="ECO:0007669"/>
    <property type="project" value="TreeGrafter"/>
</dbReference>
<evidence type="ECO:0000256" key="1">
    <source>
        <dbReference type="SAM" id="Phobius"/>
    </source>
</evidence>
<dbReference type="Proteomes" id="UP001162480">
    <property type="component" value="Chromosome 8"/>
</dbReference>
<accession>A0AA36F785</accession>
<protein>
    <recommendedName>
        <fullName evidence="4">RecQ-mediated genome instability protein 2</fullName>
    </recommendedName>
</protein>
<keyword evidence="1" id="KW-0472">Membrane</keyword>
<proteinExistence type="predicted"/>
<dbReference type="InterPro" id="IPR032245">
    <property type="entry name" value="RMI2"/>
</dbReference>
<name>A0AA36F785_OCTVU</name>
<dbReference type="GO" id="GO:0033045">
    <property type="term" value="P:regulation of sister chromatid segregation"/>
    <property type="evidence" value="ECO:0007669"/>
    <property type="project" value="TreeGrafter"/>
</dbReference>
<dbReference type="PANTHER" id="PTHR33962">
    <property type="entry name" value="RECQ-MEDIATED GENOME INSTABILITY PROTEIN 2 RMI2"/>
    <property type="match status" value="1"/>
</dbReference>
<sequence length="233" mass="27049">MRYRKFTLKRVLSCIYRVDIYIYIQCDRFLLYCQRLVLNLFVIHYVTIILWKHVLFRQLPNSRLVVVRAEWKTFIETYCSWCVLYDMAKISALPSWKLFISQLKNCSTVAESSSGRSKVWLIECCGQRQQFTVVWIQGIATQCSNDDNTIYLDDGTGRATVRCGTLPSQCDKLTTGQYGMVIGELLETDESPTIRAIKMQDLGTVPRASDLWKLEVIDMNLAYLMHEGQQQLL</sequence>
<keyword evidence="1" id="KW-1133">Transmembrane helix</keyword>
<dbReference type="Pfam" id="PF16100">
    <property type="entry name" value="RMI2"/>
    <property type="match status" value="1"/>
</dbReference>
<dbReference type="InterPro" id="IPR012340">
    <property type="entry name" value="NA-bd_OB-fold"/>
</dbReference>
<dbReference type="Gene3D" id="2.40.50.140">
    <property type="entry name" value="Nucleic acid-binding proteins"/>
    <property type="match status" value="1"/>
</dbReference>